<name>A0A645HHQ2_9ZZZZ</name>
<gene>
    <name evidence="3" type="primary">hrp1_7</name>
    <name evidence="3" type="ORF">SDC9_185640</name>
</gene>
<organism evidence="3">
    <name type="scientific">bioreactor metagenome</name>
    <dbReference type="NCBI Taxonomy" id="1076179"/>
    <lineage>
        <taxon>unclassified sequences</taxon>
        <taxon>metagenomes</taxon>
        <taxon>ecological metagenomes</taxon>
    </lineage>
</organism>
<dbReference type="PANTHER" id="PTHR43080">
    <property type="entry name" value="CBS DOMAIN-CONTAINING PROTEIN CBSX3, MITOCHONDRIAL"/>
    <property type="match status" value="1"/>
</dbReference>
<feature type="domain" description="CBS" evidence="2">
    <location>
        <begin position="72"/>
        <end position="129"/>
    </location>
</feature>
<dbReference type="PROSITE" id="PS51371">
    <property type="entry name" value="CBS"/>
    <property type="match status" value="2"/>
</dbReference>
<evidence type="ECO:0000256" key="1">
    <source>
        <dbReference type="ARBA" id="ARBA00023122"/>
    </source>
</evidence>
<evidence type="ECO:0000313" key="3">
    <source>
        <dbReference type="EMBL" id="MPN38116.1"/>
    </source>
</evidence>
<dbReference type="PANTHER" id="PTHR43080:SF2">
    <property type="entry name" value="CBS DOMAIN-CONTAINING PROTEIN"/>
    <property type="match status" value="1"/>
</dbReference>
<comment type="caution">
    <text evidence="3">The sequence shown here is derived from an EMBL/GenBank/DDBJ whole genome shotgun (WGS) entry which is preliminary data.</text>
</comment>
<dbReference type="Pfam" id="PF00571">
    <property type="entry name" value="CBS"/>
    <property type="match status" value="2"/>
</dbReference>
<dbReference type="InterPro" id="IPR000644">
    <property type="entry name" value="CBS_dom"/>
</dbReference>
<feature type="domain" description="CBS" evidence="2">
    <location>
        <begin position="7"/>
        <end position="63"/>
    </location>
</feature>
<protein>
    <submittedName>
        <fullName evidence="3">Hypoxic response protein 1</fullName>
    </submittedName>
</protein>
<dbReference type="CDD" id="cd04622">
    <property type="entry name" value="CBS_pair_HRP1_like"/>
    <property type="match status" value="1"/>
</dbReference>
<reference evidence="3" key="1">
    <citation type="submission" date="2019-08" db="EMBL/GenBank/DDBJ databases">
        <authorList>
            <person name="Kucharzyk K."/>
            <person name="Murdoch R.W."/>
            <person name="Higgins S."/>
            <person name="Loffler F."/>
        </authorList>
    </citation>
    <scope>NUCLEOTIDE SEQUENCE</scope>
</reference>
<dbReference type="SMART" id="SM00116">
    <property type="entry name" value="CBS"/>
    <property type="match status" value="2"/>
</dbReference>
<dbReference type="InterPro" id="IPR046342">
    <property type="entry name" value="CBS_dom_sf"/>
</dbReference>
<dbReference type="Gene3D" id="3.10.580.10">
    <property type="entry name" value="CBS-domain"/>
    <property type="match status" value="1"/>
</dbReference>
<dbReference type="EMBL" id="VSSQ01093147">
    <property type="protein sequence ID" value="MPN38116.1"/>
    <property type="molecule type" value="Genomic_DNA"/>
</dbReference>
<proteinExistence type="predicted"/>
<dbReference type="SUPFAM" id="SSF54631">
    <property type="entry name" value="CBS-domain pair"/>
    <property type="match status" value="1"/>
</dbReference>
<evidence type="ECO:0000259" key="2">
    <source>
        <dbReference type="PROSITE" id="PS51371"/>
    </source>
</evidence>
<sequence length="140" mass="15093">MKVRDLMSENVKCADPNQSLVEVAQILASSNIGSVPVCQGQQLTGMVTDRDILVRAIAEGKDPQTTKVSEVMTKDVHSVSPDTDIHQASDLMAENQIRRLPVIENNQLVGVLAIGDIAVQSIHVDEAGEALSSISEKVYQ</sequence>
<keyword evidence="1" id="KW-0129">CBS domain</keyword>
<accession>A0A645HHQ2</accession>
<dbReference type="InterPro" id="IPR051257">
    <property type="entry name" value="Diverse_CBS-Domain"/>
</dbReference>
<dbReference type="AlphaFoldDB" id="A0A645HHQ2"/>